<dbReference type="PROSITE" id="PS50082">
    <property type="entry name" value="WD_REPEATS_2"/>
    <property type="match status" value="10"/>
</dbReference>
<keyword evidence="1 3" id="KW-0853">WD repeat</keyword>
<dbReference type="InterPro" id="IPR027417">
    <property type="entry name" value="P-loop_NTPase"/>
</dbReference>
<sequence length="1419" mass="157200">MSSSAKEKGVCAYFRRKKSELKARFKSPSTLDISASTSSIQTNTQPLRAEPVVSQIHSTTSEDVVLAESSPQLPDKSQPSVIIRPFDGTHPTNSTATSRVPQPTNHKPPALQTLGSTLEKLNKAAKVFPPLQAAIGGLVSCVERIDLSSKHHNEMEELATKLGSLGASLRLHIQESRSTEVSEFLEGKAASIEEQVAIIRRKQAHGTAGYYRQAERDEADILQGYRRITEILGDIQTDANLSMWNIVAEQRADTRLDSLSPVNLAIYNSLLSHDVHRRECTKDTRSNILLELDQWSLDQTKPKVFWMNGMAGTGKTTIAYTFAQSLKARGALGASFFCTRISDECRDVGRIIPTIAHQLALYSPSFRSALLRVLRQELNIKSQSIDSQCERLIKEPLSQVNNGMTKGLVVVIDALDECSNANGVRTILDVLFRITPALPLKFFVTSRPEPDIRHRIEAQSDRNRSICVLHEIEKSLVEADIELYLREELGNGVPEHELIKLAKRSENLFIYAATAIRYIRPTGTMVDPDRLEAILISPANSGFQHSEIDKLYTTILEAAVHQSGREPQEQQQMRLILWTAVCTREPVDIDTLAALTGIKTTKVNTLLQSLYSVLHVSQATTMITTLHASFPDFMFDKARSTKFYCDEAKHSQLLAKRCFEVMEDQLRFNICSLETLFIPNSEVQDLEDWIARSISPTLSYVVHHWGDHVVKSTPCKVIRKGLEELLSYRLLFWMEVLSLKGTLDKGVSMLLGLKPWVTVKGASSDLIRLLDDLWIFVSNQINSLVFSSDGLLLVSGSEDGTILVRDAQTGSCIYDVIKGHEREVTSVSFSPNGKHILSGSWDRTTRMWDSGNGSQIPNSIKRHPHKVNCTAFSPDGKHIACGLDSFECPIIIYNASTSKSLPFNVCQFPVWSIAFLPNSKHLVTGHSFGELCVWSLQDGTATHSPPKVHNDIITSIGFLPLGDKLVTGSWDRCVYIWDVENGYSNPCLLGTHNNEVYSAAFSPDGTRIASYSRDRTVKMWNALHSTSSHTSRSNTPTKRVLSIAISPDGSRIAAAGRDKAIYMFNTHDGTAALRPLVANMGEIFSVVFSLDGKYLASGGDDKRIYLWDAITGELLSESISCHEARIWSVSFSPDSRHLFSASWDKTIRMWDVGGGTLAYTDLVGAHDDEVNSAAFSFDGTRIVSGCKDRKIRVWDSQTLSLVFDPFGSQHHERPIWSVTFSPDGRLIVSGSGNGTICIFDSHSGELVLGPLKAHQDSVWSLVFSPDGNHIVSGSADRSVRVWRVKDGAPACEPLEGHQDWINSVACSPDGAYIVSGSSDSTIRVWKVPGRGAVSDLSQSASSTSDQREPHRAIAGGLTINRHGWARNRDSQLLFWVPSDLRKVFPRPEIVYTIGPEGMLRVDYSKPLSLGDEWHRCFVG</sequence>
<dbReference type="GeneID" id="67027710"/>
<dbReference type="PROSITE" id="PS50294">
    <property type="entry name" value="WD_REPEATS_REGION"/>
    <property type="match status" value="9"/>
</dbReference>
<feature type="repeat" description="WD" evidence="3">
    <location>
        <begin position="1076"/>
        <end position="1117"/>
    </location>
</feature>
<proteinExistence type="predicted"/>
<evidence type="ECO:0000313" key="7">
    <source>
        <dbReference type="Proteomes" id="UP000650533"/>
    </source>
</evidence>
<evidence type="ECO:0000256" key="1">
    <source>
        <dbReference type="ARBA" id="ARBA00022574"/>
    </source>
</evidence>
<reference evidence="6" key="1">
    <citation type="submission" date="2020-05" db="EMBL/GenBank/DDBJ databases">
        <title>Evolutionary and genomic comparisons of hybrid uninucleate and nonhybrid Rhizoctonia fungi.</title>
        <authorList>
            <person name="Li C."/>
            <person name="Chen X."/>
        </authorList>
    </citation>
    <scope>NUCLEOTIDE SEQUENCE</scope>
    <source>
        <strain evidence="6">AG-1 IA</strain>
    </source>
</reference>
<feature type="repeat" description="WD" evidence="3">
    <location>
        <begin position="1294"/>
        <end position="1327"/>
    </location>
</feature>
<dbReference type="EMBL" id="CP059659">
    <property type="protein sequence ID" value="QRW17429.1"/>
    <property type="molecule type" value="Genomic_DNA"/>
</dbReference>
<accession>A0A8H8STS9</accession>
<feature type="repeat" description="WD" evidence="3">
    <location>
        <begin position="778"/>
        <end position="815"/>
    </location>
</feature>
<dbReference type="SMART" id="SM00320">
    <property type="entry name" value="WD40"/>
    <property type="match status" value="13"/>
</dbReference>
<dbReference type="RefSeq" id="XP_043177666.1">
    <property type="nucleotide sequence ID" value="XM_043325247.1"/>
</dbReference>
<evidence type="ECO:0000256" key="3">
    <source>
        <dbReference type="PROSITE-ProRule" id="PRU00221"/>
    </source>
</evidence>
<feature type="repeat" description="WD" evidence="3">
    <location>
        <begin position="1251"/>
        <end position="1292"/>
    </location>
</feature>
<dbReference type="InterPro" id="IPR001680">
    <property type="entry name" value="WD40_rpt"/>
</dbReference>
<evidence type="ECO:0000259" key="5">
    <source>
        <dbReference type="PROSITE" id="PS50837"/>
    </source>
</evidence>
<dbReference type="InterPro" id="IPR020472">
    <property type="entry name" value="WD40_PAC1"/>
</dbReference>
<evidence type="ECO:0000256" key="4">
    <source>
        <dbReference type="SAM" id="MobiDB-lite"/>
    </source>
</evidence>
<dbReference type="Pfam" id="PF24883">
    <property type="entry name" value="NPHP3_N"/>
    <property type="match status" value="1"/>
</dbReference>
<dbReference type="PRINTS" id="PR00320">
    <property type="entry name" value="GPROTEINBRPT"/>
</dbReference>
<keyword evidence="2" id="KW-0677">Repeat</keyword>
<feature type="domain" description="NACHT" evidence="5">
    <location>
        <begin position="303"/>
        <end position="448"/>
    </location>
</feature>
<feature type="region of interest" description="Disordered" evidence="4">
    <location>
        <begin position="24"/>
        <end position="48"/>
    </location>
</feature>
<dbReference type="InterPro" id="IPR036322">
    <property type="entry name" value="WD40_repeat_dom_sf"/>
</dbReference>
<feature type="compositionally biased region" description="Polar residues" evidence="4">
    <location>
        <begin position="27"/>
        <end position="46"/>
    </location>
</feature>
<feature type="repeat" description="WD" evidence="3">
    <location>
        <begin position="1208"/>
        <end position="1249"/>
    </location>
</feature>
<feature type="repeat" description="WD" evidence="3">
    <location>
        <begin position="817"/>
        <end position="858"/>
    </location>
</feature>
<feature type="repeat" description="WD" evidence="3">
    <location>
        <begin position="1119"/>
        <end position="1160"/>
    </location>
</feature>
<feature type="repeat" description="WD" evidence="3">
    <location>
        <begin position="946"/>
        <end position="982"/>
    </location>
</feature>
<dbReference type="Proteomes" id="UP000650533">
    <property type="component" value="Chromosome 2"/>
</dbReference>
<protein>
    <submittedName>
        <fullName evidence="6">Peptidase C14</fullName>
    </submittedName>
</protein>
<feature type="repeat" description="WD" evidence="3">
    <location>
        <begin position="989"/>
        <end position="1030"/>
    </location>
</feature>
<dbReference type="PROSITE" id="PS00678">
    <property type="entry name" value="WD_REPEATS_1"/>
    <property type="match status" value="2"/>
</dbReference>
<dbReference type="SUPFAM" id="SSF50978">
    <property type="entry name" value="WD40 repeat-like"/>
    <property type="match status" value="2"/>
</dbReference>
<dbReference type="PROSITE" id="PS50837">
    <property type="entry name" value="NACHT"/>
    <property type="match status" value="1"/>
</dbReference>
<feature type="repeat" description="WD" evidence="3">
    <location>
        <begin position="1163"/>
        <end position="1204"/>
    </location>
</feature>
<organism evidence="6 7">
    <name type="scientific">Rhizoctonia solani</name>
    <dbReference type="NCBI Taxonomy" id="456999"/>
    <lineage>
        <taxon>Eukaryota</taxon>
        <taxon>Fungi</taxon>
        <taxon>Dikarya</taxon>
        <taxon>Basidiomycota</taxon>
        <taxon>Agaricomycotina</taxon>
        <taxon>Agaricomycetes</taxon>
        <taxon>Cantharellales</taxon>
        <taxon>Ceratobasidiaceae</taxon>
        <taxon>Rhizoctonia</taxon>
    </lineage>
</organism>
<dbReference type="SUPFAM" id="SSF52540">
    <property type="entry name" value="P-loop containing nucleoside triphosphate hydrolases"/>
    <property type="match status" value="1"/>
</dbReference>
<dbReference type="InterPro" id="IPR007111">
    <property type="entry name" value="NACHT_NTPase"/>
</dbReference>
<dbReference type="CDD" id="cd00200">
    <property type="entry name" value="WD40"/>
    <property type="match status" value="2"/>
</dbReference>
<feature type="compositionally biased region" description="Polar residues" evidence="4">
    <location>
        <begin position="90"/>
        <end position="105"/>
    </location>
</feature>
<dbReference type="InterPro" id="IPR015943">
    <property type="entry name" value="WD40/YVTN_repeat-like_dom_sf"/>
</dbReference>
<dbReference type="PANTHER" id="PTHR19848">
    <property type="entry name" value="WD40 REPEAT PROTEIN"/>
    <property type="match status" value="1"/>
</dbReference>
<evidence type="ECO:0000313" key="6">
    <source>
        <dbReference type="EMBL" id="QRW17429.1"/>
    </source>
</evidence>
<name>A0A8H8STS9_9AGAM</name>
<dbReference type="KEGG" id="rsx:RhiXN_05431"/>
<gene>
    <name evidence="6" type="ORF">RhiXN_05431</name>
</gene>
<dbReference type="InterPro" id="IPR056884">
    <property type="entry name" value="NPHP3-like_N"/>
</dbReference>
<dbReference type="Gene3D" id="2.130.10.10">
    <property type="entry name" value="YVTN repeat-like/Quinoprotein amine dehydrogenase"/>
    <property type="match status" value="4"/>
</dbReference>
<dbReference type="Gene3D" id="3.40.50.300">
    <property type="entry name" value="P-loop containing nucleotide triphosphate hydrolases"/>
    <property type="match status" value="1"/>
</dbReference>
<evidence type="ECO:0000256" key="2">
    <source>
        <dbReference type="ARBA" id="ARBA00022737"/>
    </source>
</evidence>
<dbReference type="PANTHER" id="PTHR19848:SF8">
    <property type="entry name" value="F-BOX AND WD REPEAT DOMAIN CONTAINING 7"/>
    <property type="match status" value="1"/>
</dbReference>
<feature type="region of interest" description="Disordered" evidence="4">
    <location>
        <begin position="85"/>
        <end position="106"/>
    </location>
</feature>
<dbReference type="Pfam" id="PF00400">
    <property type="entry name" value="WD40"/>
    <property type="match status" value="12"/>
</dbReference>
<dbReference type="InterPro" id="IPR019775">
    <property type="entry name" value="WD40_repeat_CS"/>
</dbReference>